<evidence type="ECO:0000259" key="2">
    <source>
        <dbReference type="Pfam" id="PF00497"/>
    </source>
</evidence>
<feature type="domain" description="Solute-binding protein family 3/N-terminal" evidence="2">
    <location>
        <begin position="33"/>
        <end position="201"/>
    </location>
</feature>
<sequence length="247" mass="28203">MQNRLTLCTLILSLLLACSSEARDDSITVGYFDLPPHGTLKNGKEVGAALEYFDIIAKQMGVRFHYIQEPLSRLLVDKKIDLILYLGKTPAREKTHVFFPNPLFKMQGSITVRNDNPILVINHIEDLKHMKISIWQEGYLSPLLTADHLTLEKMTGDNVTERSLRKVLSGRSQGFYSPELLSVTYAIKKLGLTEKLRIMNLPEKPVELSPAFSKASATKYQVRFEKEFLKLQSRLPYSKFLETYQVP</sequence>
<dbReference type="Gene3D" id="3.40.190.10">
    <property type="entry name" value="Periplasmic binding protein-like II"/>
    <property type="match status" value="2"/>
</dbReference>
<dbReference type="PROSITE" id="PS51257">
    <property type="entry name" value="PROKAR_LIPOPROTEIN"/>
    <property type="match status" value="1"/>
</dbReference>
<proteinExistence type="predicted"/>
<dbReference type="EMBL" id="JANRMI010000005">
    <property type="protein sequence ID" value="MDG0818035.1"/>
    <property type="molecule type" value="Genomic_DNA"/>
</dbReference>
<dbReference type="InterPro" id="IPR001638">
    <property type="entry name" value="Solute-binding_3/MltF_N"/>
</dbReference>
<protein>
    <submittedName>
        <fullName evidence="3">Transporter substrate-binding domain-containing protein</fullName>
    </submittedName>
</protein>
<dbReference type="RefSeq" id="WP_277579511.1">
    <property type="nucleotide sequence ID" value="NZ_JANRMI010000005.1"/>
</dbReference>
<comment type="caution">
    <text evidence="3">The sequence shown here is derived from an EMBL/GenBank/DDBJ whole genome shotgun (WGS) entry which is preliminary data.</text>
</comment>
<evidence type="ECO:0000313" key="3">
    <source>
        <dbReference type="EMBL" id="MDG0818035.1"/>
    </source>
</evidence>
<gene>
    <name evidence="3" type="ORF">NWE73_16750</name>
</gene>
<accession>A0ABT6DMD7</accession>
<dbReference type="Pfam" id="PF00497">
    <property type="entry name" value="SBP_bac_3"/>
    <property type="match status" value="1"/>
</dbReference>
<feature type="chain" id="PRO_5046430153" evidence="1">
    <location>
        <begin position="23"/>
        <end position="247"/>
    </location>
</feature>
<keyword evidence="1" id="KW-0732">Signal</keyword>
<evidence type="ECO:0000313" key="4">
    <source>
        <dbReference type="Proteomes" id="UP001152321"/>
    </source>
</evidence>
<dbReference type="SUPFAM" id="SSF53850">
    <property type="entry name" value="Periplasmic binding protein-like II"/>
    <property type="match status" value="1"/>
</dbReference>
<name>A0ABT6DMD7_9BACT</name>
<feature type="signal peptide" evidence="1">
    <location>
        <begin position="1"/>
        <end position="22"/>
    </location>
</feature>
<evidence type="ECO:0000256" key="1">
    <source>
        <dbReference type="SAM" id="SignalP"/>
    </source>
</evidence>
<reference evidence="3" key="1">
    <citation type="submission" date="2022-08" db="EMBL/GenBank/DDBJ databases">
        <title>Novel Bdellovibrio Species Isolated from Svalbard: Designation Bdellovibrio svalbardensis.</title>
        <authorList>
            <person name="Mitchell R.J."/>
            <person name="Choi S.Y."/>
        </authorList>
    </citation>
    <scope>NUCLEOTIDE SEQUENCE</scope>
    <source>
        <strain evidence="3">PAP01</strain>
    </source>
</reference>
<organism evidence="3 4">
    <name type="scientific">Bdellovibrio svalbardensis</name>
    <dbReference type="NCBI Taxonomy" id="2972972"/>
    <lineage>
        <taxon>Bacteria</taxon>
        <taxon>Pseudomonadati</taxon>
        <taxon>Bdellovibrionota</taxon>
        <taxon>Bdellovibrionia</taxon>
        <taxon>Bdellovibrionales</taxon>
        <taxon>Pseudobdellovibrionaceae</taxon>
        <taxon>Bdellovibrio</taxon>
    </lineage>
</organism>
<dbReference type="Proteomes" id="UP001152321">
    <property type="component" value="Unassembled WGS sequence"/>
</dbReference>
<keyword evidence="4" id="KW-1185">Reference proteome</keyword>